<accession>A0ABR2KK70</accession>
<name>A0ABR2KK70_9EUKA</name>
<evidence type="ECO:0000313" key="3">
    <source>
        <dbReference type="Proteomes" id="UP001470230"/>
    </source>
</evidence>
<dbReference type="Proteomes" id="UP001470230">
    <property type="component" value="Unassembled WGS sequence"/>
</dbReference>
<sequence>MKNQNSIHLYNEEDKRLKTETCKTDEIMIELKKFDFSSDNYPIIPSIGTFNQCISIIKKETKIPQFFKYIKIIDNEFGVSQFATTEELMTSVVSKNNKKLTVLSGYAHLLLAEQMKKQDYDLVDINKEISKAEALLDFANLGGNSPLLPRAMKLKRRVNWKSFIDLVISCIIILLIIILIGLIYKFITSNDIDIF</sequence>
<protein>
    <submittedName>
        <fullName evidence="2">Uncharacterized protein</fullName>
    </submittedName>
</protein>
<organism evidence="2 3">
    <name type="scientific">Tritrichomonas musculus</name>
    <dbReference type="NCBI Taxonomy" id="1915356"/>
    <lineage>
        <taxon>Eukaryota</taxon>
        <taxon>Metamonada</taxon>
        <taxon>Parabasalia</taxon>
        <taxon>Tritrichomonadida</taxon>
        <taxon>Tritrichomonadidae</taxon>
        <taxon>Tritrichomonas</taxon>
    </lineage>
</organism>
<keyword evidence="1" id="KW-1133">Transmembrane helix</keyword>
<gene>
    <name evidence="2" type="ORF">M9Y10_035166</name>
</gene>
<comment type="caution">
    <text evidence="2">The sequence shown here is derived from an EMBL/GenBank/DDBJ whole genome shotgun (WGS) entry which is preliminary data.</text>
</comment>
<keyword evidence="1" id="KW-0812">Transmembrane</keyword>
<dbReference type="EMBL" id="JAPFFF010000005">
    <property type="protein sequence ID" value="KAK8890390.1"/>
    <property type="molecule type" value="Genomic_DNA"/>
</dbReference>
<keyword evidence="1" id="KW-0472">Membrane</keyword>
<reference evidence="2 3" key="1">
    <citation type="submission" date="2024-04" db="EMBL/GenBank/DDBJ databases">
        <title>Tritrichomonas musculus Genome.</title>
        <authorList>
            <person name="Alves-Ferreira E."/>
            <person name="Grigg M."/>
            <person name="Lorenzi H."/>
            <person name="Galac M."/>
        </authorList>
    </citation>
    <scope>NUCLEOTIDE SEQUENCE [LARGE SCALE GENOMIC DNA]</scope>
    <source>
        <strain evidence="2 3">EAF2021</strain>
    </source>
</reference>
<evidence type="ECO:0000256" key="1">
    <source>
        <dbReference type="SAM" id="Phobius"/>
    </source>
</evidence>
<proteinExistence type="predicted"/>
<keyword evidence="3" id="KW-1185">Reference proteome</keyword>
<evidence type="ECO:0000313" key="2">
    <source>
        <dbReference type="EMBL" id="KAK8890390.1"/>
    </source>
</evidence>
<feature type="transmembrane region" description="Helical" evidence="1">
    <location>
        <begin position="163"/>
        <end position="187"/>
    </location>
</feature>